<reference evidence="4" key="2">
    <citation type="journal article" date="2007" name="Science">
        <title>Draft genome sequence of the sexually transmitted pathogen Trichomonas vaginalis.</title>
        <authorList>
            <person name="Carlton J.M."/>
            <person name="Hirt R.P."/>
            <person name="Silva J.C."/>
            <person name="Delcher A.L."/>
            <person name="Schatz M."/>
            <person name="Zhao Q."/>
            <person name="Wortman J.R."/>
            <person name="Bidwell S.L."/>
            <person name="Alsmark U.C.M."/>
            <person name="Besteiro S."/>
            <person name="Sicheritz-Ponten T."/>
            <person name="Noel C.J."/>
            <person name="Dacks J.B."/>
            <person name="Foster P.G."/>
            <person name="Simillion C."/>
            <person name="Van de Peer Y."/>
            <person name="Miranda-Saavedra D."/>
            <person name="Barton G.J."/>
            <person name="Westrop G.D."/>
            <person name="Mueller S."/>
            <person name="Dessi D."/>
            <person name="Fiori P.L."/>
            <person name="Ren Q."/>
            <person name="Paulsen I."/>
            <person name="Zhang H."/>
            <person name="Bastida-Corcuera F.D."/>
            <person name="Simoes-Barbosa A."/>
            <person name="Brown M.T."/>
            <person name="Hayes R.D."/>
            <person name="Mukherjee M."/>
            <person name="Okumura C.Y."/>
            <person name="Schneider R."/>
            <person name="Smith A.J."/>
            <person name="Vanacova S."/>
            <person name="Villalvazo M."/>
            <person name="Haas B.J."/>
            <person name="Pertea M."/>
            <person name="Feldblyum T.V."/>
            <person name="Utterback T.R."/>
            <person name="Shu C.L."/>
            <person name="Osoegawa K."/>
            <person name="de Jong P.J."/>
            <person name="Hrdy I."/>
            <person name="Horvathova L."/>
            <person name="Zubacova Z."/>
            <person name="Dolezal P."/>
            <person name="Malik S.B."/>
            <person name="Logsdon J.M. Jr."/>
            <person name="Henze K."/>
            <person name="Gupta A."/>
            <person name="Wang C.C."/>
            <person name="Dunne R.L."/>
            <person name="Upcroft J.A."/>
            <person name="Upcroft P."/>
            <person name="White O."/>
            <person name="Salzberg S.L."/>
            <person name="Tang P."/>
            <person name="Chiu C.-H."/>
            <person name="Lee Y.-S."/>
            <person name="Embley T.M."/>
            <person name="Coombs G.H."/>
            <person name="Mottram J.C."/>
            <person name="Tachezy J."/>
            <person name="Fraser-Liggett C.M."/>
            <person name="Johnson P.J."/>
        </authorList>
    </citation>
    <scope>NUCLEOTIDE SEQUENCE [LARGE SCALE GENOMIC DNA]</scope>
    <source>
        <strain evidence="4">G3</strain>
    </source>
</reference>
<dbReference type="RefSeq" id="XP_001323496.1">
    <property type="nucleotide sequence ID" value="XM_001323461.1"/>
</dbReference>
<feature type="compositionally biased region" description="Basic and acidic residues" evidence="3">
    <location>
        <begin position="412"/>
        <end position="439"/>
    </location>
</feature>
<keyword evidence="5" id="KW-1185">Reference proteome</keyword>
<dbReference type="OrthoDB" id="10685746at2759"/>
<evidence type="ECO:0000313" key="4">
    <source>
        <dbReference type="EMBL" id="EAY11273.1"/>
    </source>
</evidence>
<dbReference type="PANTHER" id="PTHR18870:SF9">
    <property type="entry name" value="PROTEIN TAG-278-RELATED"/>
    <property type="match status" value="1"/>
</dbReference>
<gene>
    <name evidence="4" type="ORF">TVAG_061770</name>
</gene>
<dbReference type="EMBL" id="DS113322">
    <property type="protein sequence ID" value="EAY11273.1"/>
    <property type="molecule type" value="Genomic_DNA"/>
</dbReference>
<evidence type="ECO:0000256" key="3">
    <source>
        <dbReference type="SAM" id="MobiDB-lite"/>
    </source>
</evidence>
<dbReference type="Proteomes" id="UP000001542">
    <property type="component" value="Unassembled WGS sequence"/>
</dbReference>
<proteinExistence type="predicted"/>
<dbReference type="Gene3D" id="1.20.120.20">
    <property type="entry name" value="Apolipoprotein"/>
    <property type="match status" value="1"/>
</dbReference>
<feature type="compositionally biased region" description="Basic and acidic residues" evidence="3">
    <location>
        <begin position="759"/>
        <end position="774"/>
    </location>
</feature>
<dbReference type="VEuPathDB" id="TrichDB:TVAGG3_0239340"/>
<dbReference type="VEuPathDB" id="TrichDB:TVAG_061770"/>
<feature type="coiled-coil region" evidence="2">
    <location>
        <begin position="147"/>
        <end position="249"/>
    </location>
</feature>
<evidence type="ECO:0000256" key="1">
    <source>
        <dbReference type="ARBA" id="ARBA00023054"/>
    </source>
</evidence>
<accession>A2E7U2</accession>
<dbReference type="PANTHER" id="PTHR18870">
    <property type="entry name" value="PROTEIN TAG-278-RELATED"/>
    <property type="match status" value="1"/>
</dbReference>
<dbReference type="KEGG" id="tva:4769226"/>
<name>A2E7U2_TRIV3</name>
<dbReference type="AlphaFoldDB" id="A2E7U2"/>
<keyword evidence="1 2" id="KW-0175">Coiled coil</keyword>
<protein>
    <submittedName>
        <fullName evidence="4">Viral A-type inclusion protein, putative</fullName>
    </submittedName>
</protein>
<dbReference type="SMR" id="A2E7U2"/>
<feature type="region of interest" description="Disordered" evidence="3">
    <location>
        <begin position="412"/>
        <end position="455"/>
    </location>
</feature>
<feature type="region of interest" description="Disordered" evidence="3">
    <location>
        <begin position="759"/>
        <end position="786"/>
    </location>
</feature>
<dbReference type="InParanoid" id="A2E7U2"/>
<organism evidence="4 5">
    <name type="scientific">Trichomonas vaginalis (strain ATCC PRA-98 / G3)</name>
    <dbReference type="NCBI Taxonomy" id="412133"/>
    <lineage>
        <taxon>Eukaryota</taxon>
        <taxon>Metamonada</taxon>
        <taxon>Parabasalia</taxon>
        <taxon>Trichomonadida</taxon>
        <taxon>Trichomonadidae</taxon>
        <taxon>Trichomonas</taxon>
    </lineage>
</organism>
<dbReference type="eggNOG" id="KOG1836">
    <property type="taxonomic scope" value="Eukaryota"/>
</dbReference>
<reference evidence="4" key="1">
    <citation type="submission" date="2006-10" db="EMBL/GenBank/DDBJ databases">
        <authorList>
            <person name="Amadeo P."/>
            <person name="Zhao Q."/>
            <person name="Wortman J."/>
            <person name="Fraser-Liggett C."/>
            <person name="Carlton J."/>
        </authorList>
    </citation>
    <scope>NUCLEOTIDE SEQUENCE</scope>
    <source>
        <strain evidence="4">G3</strain>
    </source>
</reference>
<sequence>MSRRPTALKFNVNKKLSQLMKVIQFFQSQLSEQKYQKDYLNNYFNPLINETLDGYRSFAAKSSEEVEKQVGICNEKIEKQFKEKLLTLQSDQKAYIDANRTNLAKFETKITSDAQDILKAIEEINNQFINCQEDVSKMADQYPQQLNQILQTENEKFKAEVEELNKESKRRLDELKETNKKNLQELEEQHQKDILELKNSNDPSNKKTNAINKKFSALKQKCQSLKDTMANLKNNINDLQKQNSTYLKGIKDKVRAQSSELSMFEKEKKAKNDMRREQIKLLLQDYENKQETQQNILKSNQEMHKEEIAEARKNAKKEVDEMKIKFSDESQRIRNQYDDLDAAFQSLIKKYEEELNKLKQKHEAFIEQSNAKLKDKSNEIEVMVQENQKEIQKYQDELNALSKELEDKKAALNSKHEENINKENERYENKKKQILEKQDLSSQGMESETREKTRQLNETLSKIDTLRQQFEKEINDFENETNSIAENQSVENDSKFVEFSDSKKNEIEQIKQENKQKIENLTNDEQNEIENLKKQLEDEYNKAINDVHENGLSKTEIPEFVAKYKEIFDKENIKFNDIGDLPQEDFSMLDSEIKMLEMKIDEQARLDAEEKQKIISDFEKKTIEENDRHNKYMENFPPNPDENLLKDVEKQISNEKQLKENDEKYWNDKIENESSTFNQKNSELEEKLKELEDTTEIDNLNNMIKDLKEELEKLNNEANLSVEMRAEEHKKRLANEKDKFEKLKQDLDDQMSKLYHKHNEDKEQLQKDLEESASRESAALDNAKDLSEKMKLAEKREFERTRDQLKHDIEDLKKTLLSNEGGIGKALASNSARRKSEEKVLIDEKEEIIKNILKEWDAMRIFYDEKIDVLQGRIETAKRKLQTMSPRPQDKAMIEKLTNDLSLVTYRLKNAALEFKKARELTMTQEKVYNGQFGQHMKVGVALPVSKSSMK</sequence>
<evidence type="ECO:0000313" key="5">
    <source>
        <dbReference type="Proteomes" id="UP000001542"/>
    </source>
</evidence>
<evidence type="ECO:0000256" key="2">
    <source>
        <dbReference type="SAM" id="Coils"/>
    </source>
</evidence>
<dbReference type="STRING" id="5722.A2E7U2"/>